<evidence type="ECO:0000313" key="2">
    <source>
        <dbReference type="EMBL" id="KWX13688.1"/>
    </source>
</evidence>
<evidence type="ECO:0000313" key="3">
    <source>
        <dbReference type="Proteomes" id="UP000070089"/>
    </source>
</evidence>
<protein>
    <submittedName>
        <fullName evidence="2">Uncharacterized protein</fullName>
    </submittedName>
</protein>
<feature type="region of interest" description="Disordered" evidence="1">
    <location>
        <begin position="163"/>
        <end position="209"/>
    </location>
</feature>
<comment type="caution">
    <text evidence="2">The sequence shown here is derived from an EMBL/GenBank/DDBJ whole genome shotgun (WGS) entry which is preliminary data.</text>
</comment>
<organism evidence="2 3">
    <name type="scientific">Giardia duodenalis assemblage B</name>
    <dbReference type="NCBI Taxonomy" id="1394984"/>
    <lineage>
        <taxon>Eukaryota</taxon>
        <taxon>Metamonada</taxon>
        <taxon>Diplomonadida</taxon>
        <taxon>Hexamitidae</taxon>
        <taxon>Giardiinae</taxon>
        <taxon>Giardia</taxon>
    </lineage>
</organism>
<gene>
    <name evidence="2" type="ORF">QR46_2322</name>
</gene>
<dbReference type="Proteomes" id="UP000070089">
    <property type="component" value="Unassembled WGS sequence"/>
</dbReference>
<dbReference type="EMBL" id="JXTI01000060">
    <property type="protein sequence ID" value="KWX13688.1"/>
    <property type="molecule type" value="Genomic_DNA"/>
</dbReference>
<dbReference type="AlphaFoldDB" id="A0A132NUF1"/>
<sequence length="269" mass="28306">MPIHFDNGMLPETMSKGLSGFPQSSLADGTVSPKTASLHKRAKSDTSQTYSSRFIPNVERRSALPLLDSNKLSSPAESNISTKSQCSKSALFTTAVDTCIPSKPLYCRAISTGIQGCRVPAMTRSYFASLSSFTTPIYAHLDSCRSDAIPTYSIQLHSIKSRYKHAPKPHPKLPGSTVDSGISSAQSPPRLTPSASFSTPSCGTSTPSSCASSVDRVFGTASHRTPGILSVDCVRDGQPLSIAFNTGSRAIGLPPVAIAHAAGTVSNIE</sequence>
<dbReference type="OrthoDB" id="10255561at2759"/>
<feature type="compositionally biased region" description="Polar residues" evidence="1">
    <location>
        <begin position="177"/>
        <end position="195"/>
    </location>
</feature>
<feature type="compositionally biased region" description="Polar residues" evidence="1">
    <location>
        <begin position="21"/>
        <end position="35"/>
    </location>
</feature>
<evidence type="ECO:0000256" key="1">
    <source>
        <dbReference type="SAM" id="MobiDB-lite"/>
    </source>
</evidence>
<reference evidence="2 3" key="1">
    <citation type="journal article" date="2015" name="Mol. Biochem. Parasitol.">
        <title>Identification of polymorphic genes for use in assemblage B genotyping assays through comparative genomics of multiple assemblage B Giardia duodenalis isolates.</title>
        <authorList>
            <person name="Wielinga C."/>
            <person name="Thompson R.C."/>
            <person name="Monis P."/>
            <person name="Ryan U."/>
        </authorList>
    </citation>
    <scope>NUCLEOTIDE SEQUENCE [LARGE SCALE GENOMIC DNA]</scope>
    <source>
        <strain evidence="2 3">BAH15c1</strain>
    </source>
</reference>
<proteinExistence type="predicted"/>
<name>A0A132NUF1_GIAIN</name>
<dbReference type="VEuPathDB" id="GiardiaDB:QR46_2322"/>
<feature type="compositionally biased region" description="Low complexity" evidence="1">
    <location>
        <begin position="196"/>
        <end position="209"/>
    </location>
</feature>
<feature type="region of interest" description="Disordered" evidence="1">
    <location>
        <begin position="14"/>
        <end position="51"/>
    </location>
</feature>
<accession>A0A132NUF1</accession>